<dbReference type="Proteomes" id="UP000004935">
    <property type="component" value="Unassembled WGS sequence"/>
</dbReference>
<evidence type="ECO:0000313" key="2">
    <source>
        <dbReference type="Proteomes" id="UP000004935"/>
    </source>
</evidence>
<dbReference type="HOGENOM" id="CLU_3195328_0_0_9"/>
<organism evidence="1 2">
    <name type="scientific">Anaerostipes caccae (strain DSM 14662 / CCUG 47493 / JCM 13470 / NCIMB 13811 / L1-92)</name>
    <dbReference type="NCBI Taxonomy" id="411490"/>
    <lineage>
        <taxon>Bacteria</taxon>
        <taxon>Bacillati</taxon>
        <taxon>Bacillota</taxon>
        <taxon>Clostridia</taxon>
        <taxon>Lachnospirales</taxon>
        <taxon>Lachnospiraceae</taxon>
        <taxon>Anaerostipes</taxon>
    </lineage>
</organism>
<reference evidence="1" key="2">
    <citation type="submission" date="2013-11" db="EMBL/GenBank/DDBJ databases">
        <title>Draft genome sequence of Anaerostipes caccae (DSM 14662).</title>
        <authorList>
            <person name="Sudarsanam P."/>
            <person name="Ley R."/>
            <person name="Guruge J."/>
            <person name="Turnbaugh P.J."/>
            <person name="Mahowald M."/>
            <person name="Liep D."/>
            <person name="Gordon J."/>
        </authorList>
    </citation>
    <scope>NUCLEOTIDE SEQUENCE</scope>
    <source>
        <strain evidence="1">DSM 14662</strain>
    </source>
</reference>
<dbReference type="AlphaFoldDB" id="B0MBT8"/>
<accession>B0MBT8</accession>
<protein>
    <submittedName>
        <fullName evidence="1">Uncharacterized protein</fullName>
    </submittedName>
</protein>
<keyword evidence="2" id="KW-1185">Reference proteome</keyword>
<dbReference type="STRING" id="411490.ANACAC_01109"/>
<reference evidence="1" key="1">
    <citation type="submission" date="2007-11" db="EMBL/GenBank/DDBJ databases">
        <authorList>
            <person name="Fulton L."/>
            <person name="Clifton S."/>
            <person name="Fulton B."/>
            <person name="Xu J."/>
            <person name="Minx P."/>
            <person name="Pepin K.H."/>
            <person name="Johnson M."/>
            <person name="Thiruvilangam P."/>
            <person name="Bhonagiri V."/>
            <person name="Nash W.E."/>
            <person name="Mardis E.R."/>
            <person name="Wilson R.K."/>
        </authorList>
    </citation>
    <scope>NUCLEOTIDE SEQUENCE [LARGE SCALE GENOMIC DNA]</scope>
    <source>
        <strain evidence="1">DSM 14662</strain>
    </source>
</reference>
<sequence>MIKQADADASPSEAAGEKEAYKSAGLLLMHGRIRKYFQLPGPAIK</sequence>
<evidence type="ECO:0000313" key="1">
    <source>
        <dbReference type="EMBL" id="EDR98522.1"/>
    </source>
</evidence>
<dbReference type="EMBL" id="ABAX03000010">
    <property type="protein sequence ID" value="EDR98522.1"/>
    <property type="molecule type" value="Genomic_DNA"/>
</dbReference>
<gene>
    <name evidence="1" type="ORF">ANACAC_01109</name>
</gene>
<comment type="caution">
    <text evidence="1">The sequence shown here is derived from an EMBL/GenBank/DDBJ whole genome shotgun (WGS) entry which is preliminary data.</text>
</comment>
<name>B0MBT8_ANACD</name>
<proteinExistence type="predicted"/>